<dbReference type="PROSITE" id="PS50839">
    <property type="entry name" value="CHASE"/>
    <property type="match status" value="1"/>
</dbReference>
<evidence type="ECO:0000256" key="21">
    <source>
        <dbReference type="SAM" id="Phobius"/>
    </source>
</evidence>
<keyword evidence="10" id="KW-0418">Kinase</keyword>
<feature type="transmembrane region" description="Helical" evidence="21">
    <location>
        <begin position="65"/>
        <end position="80"/>
    </location>
</feature>
<dbReference type="Pfam" id="PF05231">
    <property type="entry name" value="MASE1"/>
    <property type="match status" value="1"/>
</dbReference>
<evidence type="ECO:0000259" key="23">
    <source>
        <dbReference type="PROSITE" id="PS50839"/>
    </source>
</evidence>
<evidence type="ECO:0000256" key="8">
    <source>
        <dbReference type="ARBA" id="ARBA00022729"/>
    </source>
</evidence>
<name>A0A6L6Q8X7_9BURK</name>
<evidence type="ECO:0000256" key="16">
    <source>
        <dbReference type="ARBA" id="ARBA00058004"/>
    </source>
</evidence>
<dbReference type="InterPro" id="IPR036097">
    <property type="entry name" value="HisK_dim/P_sf"/>
</dbReference>
<feature type="transmembrane region" description="Helical" evidence="21">
    <location>
        <begin position="205"/>
        <end position="225"/>
    </location>
</feature>
<comment type="caution">
    <text evidence="24">The sequence shown here is derived from an EMBL/GenBank/DDBJ whole genome shotgun (WGS) entry which is preliminary data.</text>
</comment>
<dbReference type="CDD" id="cd16922">
    <property type="entry name" value="HATPase_EvgS-ArcB-TorS-like"/>
    <property type="match status" value="1"/>
</dbReference>
<dbReference type="PANTHER" id="PTHR45339:SF1">
    <property type="entry name" value="HYBRID SIGNAL TRANSDUCTION HISTIDINE KINASE J"/>
    <property type="match status" value="1"/>
</dbReference>
<accession>A0A6L6Q8X7</accession>
<comment type="subunit">
    <text evidence="17">At low DSF concentrations, interacts with RpfF.</text>
</comment>
<keyword evidence="9" id="KW-0547">Nucleotide-binding</keyword>
<dbReference type="FunFam" id="3.30.565.10:FF:000010">
    <property type="entry name" value="Sensor histidine kinase RcsC"/>
    <property type="match status" value="1"/>
</dbReference>
<keyword evidence="8" id="KW-0732">Signal</keyword>
<keyword evidence="6" id="KW-0808">Transferase</keyword>
<dbReference type="InterPro" id="IPR003661">
    <property type="entry name" value="HisK_dim/P_dom"/>
</dbReference>
<protein>
    <recommendedName>
        <fullName evidence="18">Sensory/regulatory protein RpfC</fullName>
        <ecNumber evidence="3">2.7.13.3</ecNumber>
    </recommendedName>
    <alternativeName>
        <fullName evidence="19">Virulence sensor protein BvgS</fullName>
    </alternativeName>
</protein>
<comment type="subcellular location">
    <subcellularLocation>
        <location evidence="2">Cell membrane</location>
        <topology evidence="2">Multi-pass membrane protein</topology>
    </subcellularLocation>
</comment>
<dbReference type="InterPro" id="IPR006189">
    <property type="entry name" value="CHASE_dom"/>
</dbReference>
<dbReference type="Gene3D" id="3.30.450.350">
    <property type="entry name" value="CHASE domain"/>
    <property type="match status" value="1"/>
</dbReference>
<feature type="coiled-coil region" evidence="20">
    <location>
        <begin position="666"/>
        <end position="693"/>
    </location>
</feature>
<dbReference type="Proteomes" id="UP000484015">
    <property type="component" value="Unassembled WGS sequence"/>
</dbReference>
<evidence type="ECO:0000256" key="1">
    <source>
        <dbReference type="ARBA" id="ARBA00000085"/>
    </source>
</evidence>
<evidence type="ECO:0000256" key="2">
    <source>
        <dbReference type="ARBA" id="ARBA00004651"/>
    </source>
</evidence>
<dbReference type="PANTHER" id="PTHR45339">
    <property type="entry name" value="HYBRID SIGNAL TRANSDUCTION HISTIDINE KINASE J"/>
    <property type="match status" value="1"/>
</dbReference>
<evidence type="ECO:0000313" key="25">
    <source>
        <dbReference type="Proteomes" id="UP000484015"/>
    </source>
</evidence>
<evidence type="ECO:0000256" key="3">
    <source>
        <dbReference type="ARBA" id="ARBA00012438"/>
    </source>
</evidence>
<dbReference type="Pfam" id="PF00512">
    <property type="entry name" value="HisKA"/>
    <property type="match status" value="1"/>
</dbReference>
<dbReference type="FunFam" id="1.10.287.130:FF:000002">
    <property type="entry name" value="Two-component osmosensing histidine kinase"/>
    <property type="match status" value="1"/>
</dbReference>
<evidence type="ECO:0000256" key="5">
    <source>
        <dbReference type="ARBA" id="ARBA00022553"/>
    </source>
</evidence>
<dbReference type="InterPro" id="IPR005467">
    <property type="entry name" value="His_kinase_dom"/>
</dbReference>
<dbReference type="Pfam" id="PF03924">
    <property type="entry name" value="CHASE"/>
    <property type="match status" value="1"/>
</dbReference>
<dbReference type="PRINTS" id="PR00344">
    <property type="entry name" value="BCTRLSENSOR"/>
</dbReference>
<keyword evidence="11" id="KW-0067">ATP-binding</keyword>
<feature type="transmembrane region" description="Helical" evidence="21">
    <location>
        <begin position="129"/>
        <end position="154"/>
    </location>
</feature>
<dbReference type="InterPro" id="IPR007895">
    <property type="entry name" value="MASE1"/>
</dbReference>
<keyword evidence="14" id="KW-0843">Virulence</keyword>
<evidence type="ECO:0000256" key="9">
    <source>
        <dbReference type="ARBA" id="ARBA00022741"/>
    </source>
</evidence>
<comment type="function">
    <text evidence="16">Member of the two-component regulatory system BvgS/BvgA. Phosphorylates BvgA via a four-step phosphorelay in response to environmental signals.</text>
</comment>
<dbReference type="OrthoDB" id="5290456at2"/>
<keyword evidence="25" id="KW-1185">Reference proteome</keyword>
<dbReference type="AlphaFoldDB" id="A0A6L6Q8X7"/>
<dbReference type="EC" id="2.7.13.3" evidence="3"/>
<evidence type="ECO:0000256" key="14">
    <source>
        <dbReference type="ARBA" id="ARBA00023026"/>
    </source>
</evidence>
<feature type="transmembrane region" description="Helical" evidence="21">
    <location>
        <begin position="620"/>
        <end position="638"/>
    </location>
</feature>
<dbReference type="InterPro" id="IPR003594">
    <property type="entry name" value="HATPase_dom"/>
</dbReference>
<feature type="transmembrane region" description="Helical" evidence="21">
    <location>
        <begin position="174"/>
        <end position="193"/>
    </location>
</feature>
<sequence length="1046" mass="111261">MMRRDWNLNSQPRARQISAILLCALLYAALAALGQMLAIAKGNAVPVWLPAGLGLAAVLLCGRRMAYAVLLGALLANLHIESRHGALTLAGGAACAAIAVANVASVMLAAAWMERIFAGSYQFRRLRQVYLYCAAAAAASLPVALAGAAALLARGDIGTADLPSVAAAWWMGDVLGLLVVAPLLLAFACDSPIALDPAGRGREAVLHATVTALLLAGAFGLPLSGQGAPPIAAFLLLPCAGWAAWRFGQRCSTAIVMLITLAAWLASAAGVPAFAVGTQQGTVLALGIYIGLAAITTMMAGADAERHARDGRRSKIEWPPLLPLRVLYAGLGVTAVSWQLVAEYTEQRAADNFHHIANNVWQRVEGRLTDYERLLKISATYFAASHSVERSEWARFVAGLEIEQSFPGSASVGYVAWLDDDMVEPYEKAMRAEDPAFRVWPKQSVDGHFAIAQYLEPFNASNRRVWGYNVLSEPVRRAALMEAARSGRIAATSHVTLVSEREAAPPPGFIMYHPVYRGGDPGTEAQRMQDLMGFIHSAFRIQDLFGSMALGTLPEVRLDVYEDSDGPLLYRSSPPQQQDTMFARRYVLEKSVPVGQTGRHWRVQVASTPGYEAGIDREKALIVLVLGALVSILVFEMVRSLSSTRLEALALAERMTHELHEKNAVLEKSEWEARQAAEELLGAKERAESASQAKSAFVANMSHELRTPMNAVLGLSNLLGRTELTAEQQNYLGMIAASGRTLLTVLNDILDFSKVEAGRLELAETDVSIDDVAHAVSAVMAVAVGDKPIRMVIDVDPGVPACVRLDAMRLEQILINLTGNALKFTQQGKVALRIGMAPRGGEQPALRFAVSDTGPGITPELLPRLFSPFVQADSSMSRRHGGTGLGLAIAQRLARLMGGGIAVDSTPGTGSTFTVTVPYGLAAASMPPVHPPPALCGLAVLLLEDDDETGQALVHAASPWGWRFGRASSVDEALRLLDGTAGVRYAGFVAGAAFSPSSLLPLLPLLARASGPAHAPFAVRMVLGFGAMAQPLPGGLEHAAVLHSPA</sequence>
<evidence type="ECO:0000256" key="13">
    <source>
        <dbReference type="ARBA" id="ARBA00023012"/>
    </source>
</evidence>
<evidence type="ECO:0000256" key="6">
    <source>
        <dbReference type="ARBA" id="ARBA00022679"/>
    </source>
</evidence>
<evidence type="ECO:0000256" key="17">
    <source>
        <dbReference type="ARBA" id="ARBA00064003"/>
    </source>
</evidence>
<feature type="transmembrane region" description="Helical" evidence="21">
    <location>
        <begin position="255"/>
        <end position="275"/>
    </location>
</feature>
<feature type="domain" description="Histidine kinase" evidence="22">
    <location>
        <begin position="700"/>
        <end position="921"/>
    </location>
</feature>
<proteinExistence type="predicted"/>
<comment type="catalytic activity">
    <reaction evidence="1">
        <text>ATP + protein L-histidine = ADP + protein N-phospho-L-histidine.</text>
        <dbReference type="EC" id="2.7.13.3"/>
    </reaction>
</comment>
<evidence type="ECO:0000256" key="18">
    <source>
        <dbReference type="ARBA" id="ARBA00068150"/>
    </source>
</evidence>
<evidence type="ECO:0000256" key="15">
    <source>
        <dbReference type="ARBA" id="ARBA00023136"/>
    </source>
</evidence>
<dbReference type="PROSITE" id="PS50109">
    <property type="entry name" value="HIS_KIN"/>
    <property type="match status" value="1"/>
</dbReference>
<evidence type="ECO:0000256" key="7">
    <source>
        <dbReference type="ARBA" id="ARBA00022692"/>
    </source>
</evidence>
<dbReference type="SUPFAM" id="SSF55874">
    <property type="entry name" value="ATPase domain of HSP90 chaperone/DNA topoisomerase II/histidine kinase"/>
    <property type="match status" value="1"/>
</dbReference>
<dbReference type="InterPro" id="IPR042240">
    <property type="entry name" value="CHASE_sf"/>
</dbReference>
<feature type="transmembrane region" description="Helical" evidence="21">
    <location>
        <begin position="86"/>
        <end position="108"/>
    </location>
</feature>
<dbReference type="Pfam" id="PF02518">
    <property type="entry name" value="HATPase_c"/>
    <property type="match status" value="1"/>
</dbReference>
<dbReference type="SUPFAM" id="SSF47384">
    <property type="entry name" value="Homodimeric domain of signal transducing histidine kinase"/>
    <property type="match status" value="1"/>
</dbReference>
<keyword evidence="12 21" id="KW-1133">Transmembrane helix</keyword>
<keyword evidence="7 21" id="KW-0812">Transmembrane</keyword>
<feature type="transmembrane region" description="Helical" evidence="21">
    <location>
        <begin position="231"/>
        <end position="248"/>
    </location>
</feature>
<keyword evidence="20" id="KW-0175">Coiled coil</keyword>
<dbReference type="CDD" id="cd00082">
    <property type="entry name" value="HisKA"/>
    <property type="match status" value="1"/>
</dbReference>
<evidence type="ECO:0000256" key="20">
    <source>
        <dbReference type="SAM" id="Coils"/>
    </source>
</evidence>
<dbReference type="SMART" id="SM01079">
    <property type="entry name" value="CHASE"/>
    <property type="match status" value="1"/>
</dbReference>
<dbReference type="InterPro" id="IPR004358">
    <property type="entry name" value="Sig_transdc_His_kin-like_C"/>
</dbReference>
<dbReference type="GO" id="GO:0000155">
    <property type="term" value="F:phosphorelay sensor kinase activity"/>
    <property type="evidence" value="ECO:0007669"/>
    <property type="project" value="InterPro"/>
</dbReference>
<dbReference type="EMBL" id="WNLA01000033">
    <property type="protein sequence ID" value="MTW05914.1"/>
    <property type="molecule type" value="Genomic_DNA"/>
</dbReference>
<dbReference type="SMART" id="SM00388">
    <property type="entry name" value="HisKA"/>
    <property type="match status" value="1"/>
</dbReference>
<evidence type="ECO:0000256" key="12">
    <source>
        <dbReference type="ARBA" id="ARBA00022989"/>
    </source>
</evidence>
<dbReference type="GO" id="GO:0005886">
    <property type="term" value="C:plasma membrane"/>
    <property type="evidence" value="ECO:0007669"/>
    <property type="project" value="UniProtKB-SubCell"/>
</dbReference>
<dbReference type="SMART" id="SM00387">
    <property type="entry name" value="HATPase_c"/>
    <property type="match status" value="1"/>
</dbReference>
<evidence type="ECO:0000256" key="10">
    <source>
        <dbReference type="ARBA" id="ARBA00022777"/>
    </source>
</evidence>
<dbReference type="RefSeq" id="WP_155442258.1">
    <property type="nucleotide sequence ID" value="NZ_WNLA01000033.1"/>
</dbReference>
<keyword evidence="13" id="KW-0902">Two-component regulatory system</keyword>
<dbReference type="Gene3D" id="3.30.565.10">
    <property type="entry name" value="Histidine kinase-like ATPase, C-terminal domain"/>
    <property type="match status" value="1"/>
</dbReference>
<feature type="transmembrane region" description="Helical" evidence="21">
    <location>
        <begin position="281"/>
        <end position="301"/>
    </location>
</feature>
<evidence type="ECO:0000256" key="19">
    <source>
        <dbReference type="ARBA" id="ARBA00070152"/>
    </source>
</evidence>
<keyword evidence="5" id="KW-0597">Phosphoprotein</keyword>
<feature type="domain" description="CHASE" evidence="23">
    <location>
        <begin position="454"/>
        <end position="604"/>
    </location>
</feature>
<feature type="non-terminal residue" evidence="24">
    <location>
        <position position="1046"/>
    </location>
</feature>
<evidence type="ECO:0000313" key="24">
    <source>
        <dbReference type="EMBL" id="MTW05914.1"/>
    </source>
</evidence>
<keyword evidence="4" id="KW-1003">Cell membrane</keyword>
<dbReference type="Gene3D" id="1.10.287.130">
    <property type="match status" value="1"/>
</dbReference>
<keyword evidence="15 21" id="KW-0472">Membrane</keyword>
<evidence type="ECO:0000256" key="4">
    <source>
        <dbReference type="ARBA" id="ARBA00022475"/>
    </source>
</evidence>
<reference evidence="24 25" key="1">
    <citation type="submission" date="2019-11" db="EMBL/GenBank/DDBJ databases">
        <title>Type strains purchased from KCTC, JCM and DSMZ.</title>
        <authorList>
            <person name="Lu H."/>
        </authorList>
    </citation>
    <scope>NUCLEOTIDE SEQUENCE [LARGE SCALE GENOMIC DNA]</scope>
    <source>
        <strain evidence="24 25">KCTC 42409</strain>
    </source>
</reference>
<evidence type="ECO:0000256" key="11">
    <source>
        <dbReference type="ARBA" id="ARBA00022840"/>
    </source>
</evidence>
<evidence type="ECO:0000259" key="22">
    <source>
        <dbReference type="PROSITE" id="PS50109"/>
    </source>
</evidence>
<dbReference type="GO" id="GO:0005524">
    <property type="term" value="F:ATP binding"/>
    <property type="evidence" value="ECO:0007669"/>
    <property type="project" value="UniProtKB-KW"/>
</dbReference>
<gene>
    <name evidence="24" type="ORF">GM668_27930</name>
</gene>
<dbReference type="InterPro" id="IPR036890">
    <property type="entry name" value="HATPase_C_sf"/>
</dbReference>
<feature type="transmembrane region" description="Helical" evidence="21">
    <location>
        <begin position="44"/>
        <end position="60"/>
    </location>
</feature>
<organism evidence="24 25">
    <name type="scientific">Pseudoduganella ginsengisoli</name>
    <dbReference type="NCBI Taxonomy" id="1462440"/>
    <lineage>
        <taxon>Bacteria</taxon>
        <taxon>Pseudomonadati</taxon>
        <taxon>Pseudomonadota</taxon>
        <taxon>Betaproteobacteria</taxon>
        <taxon>Burkholderiales</taxon>
        <taxon>Oxalobacteraceae</taxon>
        <taxon>Telluria group</taxon>
        <taxon>Pseudoduganella</taxon>
    </lineage>
</organism>